<feature type="compositionally biased region" description="Polar residues" evidence="1">
    <location>
        <begin position="147"/>
        <end position="159"/>
    </location>
</feature>
<name>A0ABM0RXB7_GALVR</name>
<keyword evidence="2" id="KW-1185">Reference proteome</keyword>
<protein>
    <submittedName>
        <fullName evidence="3">EF-hand calcium-binding domain-containing protein 12</fullName>
    </submittedName>
</protein>
<dbReference type="InterPro" id="IPR042847">
    <property type="entry name" value="EFC12"/>
</dbReference>
<accession>A0ABM0RXB7</accession>
<feature type="region of interest" description="Disordered" evidence="1">
    <location>
        <begin position="143"/>
        <end position="174"/>
    </location>
</feature>
<evidence type="ECO:0000313" key="2">
    <source>
        <dbReference type="Proteomes" id="UP000694923"/>
    </source>
</evidence>
<dbReference type="PANTHER" id="PTHR47225">
    <property type="entry name" value="EF-HAND CALCIUM-BINDING DOMAIN-CONTAINING PROTEIN 12"/>
    <property type="match status" value="1"/>
</dbReference>
<dbReference type="SUPFAM" id="SSF47473">
    <property type="entry name" value="EF-hand"/>
    <property type="match status" value="1"/>
</dbReference>
<dbReference type="Proteomes" id="UP000694923">
    <property type="component" value="Unplaced"/>
</dbReference>
<dbReference type="GeneID" id="103602616"/>
<dbReference type="RefSeq" id="XP_008585258.1">
    <property type="nucleotide sequence ID" value="XM_008587036.1"/>
</dbReference>
<proteinExistence type="predicted"/>
<evidence type="ECO:0000256" key="1">
    <source>
        <dbReference type="SAM" id="MobiDB-lite"/>
    </source>
</evidence>
<dbReference type="PANTHER" id="PTHR47225:SF1">
    <property type="entry name" value="EF-HAND CALCIUM-BINDING DOMAIN-CONTAINING PROTEIN 12"/>
    <property type="match status" value="1"/>
</dbReference>
<gene>
    <name evidence="3" type="primary">EFCAB12</name>
</gene>
<organism evidence="2 3">
    <name type="scientific">Galeopterus variegatus</name>
    <name type="common">Malayan flying lemur</name>
    <name type="synonym">Cynocephalus variegatus</name>
    <dbReference type="NCBI Taxonomy" id="482537"/>
    <lineage>
        <taxon>Eukaryota</taxon>
        <taxon>Metazoa</taxon>
        <taxon>Chordata</taxon>
        <taxon>Craniata</taxon>
        <taxon>Vertebrata</taxon>
        <taxon>Euteleostomi</taxon>
        <taxon>Mammalia</taxon>
        <taxon>Eutheria</taxon>
        <taxon>Euarchontoglires</taxon>
        <taxon>Dermoptera</taxon>
        <taxon>Cynocephalidae</taxon>
        <taxon>Galeopterus</taxon>
    </lineage>
</organism>
<sequence>MSGVETEGLLHASFLGSGLPQDENTSKVPTFDPEQVIAHCFQQFKQEDFHLPESRRRVIIVPRKEGQTPINPSSQPQAPPQPIPCLKALEAKDIQEQPKDRKTWLNQMTKLRKELESFGDTKRWLESKPRLTLSEARVLQRIHKEQTTQSEANLSTTRATQKKASRLSRQSVPQLRLPKPSALTAMYSYLRSRRIKILEIFNKTVRGENQRLTREEFIMALKALGVPLNNQEVEDIVIYLSSLGKQNTITMDIVASTYKQWSMAQQRSKLPTSREYYTLAEHRASPKSPLKKQEDLAPQPPQMHLLTVPEVNTRMEARPMTLEEMEDVGKRYRERRRQHKLATSSIQYTEQCRLVRCGNKHLDEHCLPSTIHGEMRDLIGLSRRDDFLVYLQCWKLCEFYGLPLTEAILMKALLYPGDKIIFQKDQVRPIRQPGGYYSDWKVCAPNPALRRPQGLGQSAAKKTDKKMPKKIKKMRFKEFEEFARQLKTKRPSGLQRNHSNSFWPGHLLDKLRLYLPTVATDRSLALFSCIQPQHHVYPATYHPDIWWPLRDTSYMTHAYYDAAKVYYID</sequence>
<evidence type="ECO:0000313" key="3">
    <source>
        <dbReference type="RefSeq" id="XP_008585258.1"/>
    </source>
</evidence>
<reference evidence="3" key="1">
    <citation type="submission" date="2025-08" db="UniProtKB">
        <authorList>
            <consortium name="RefSeq"/>
        </authorList>
    </citation>
    <scope>IDENTIFICATION</scope>
</reference>
<dbReference type="InterPro" id="IPR011992">
    <property type="entry name" value="EF-hand-dom_pair"/>
</dbReference>